<dbReference type="AlphaFoldDB" id="A0AAV4WH17"/>
<evidence type="ECO:0000313" key="2">
    <source>
        <dbReference type="Proteomes" id="UP001054945"/>
    </source>
</evidence>
<accession>A0AAV4WH17</accession>
<gene>
    <name evidence="1" type="ORF">CEXT_602461</name>
</gene>
<keyword evidence="2" id="KW-1185">Reference proteome</keyword>
<protein>
    <submittedName>
        <fullName evidence="1">Uncharacterized protein</fullName>
    </submittedName>
</protein>
<reference evidence="1 2" key="1">
    <citation type="submission" date="2021-06" db="EMBL/GenBank/DDBJ databases">
        <title>Caerostris extrusa draft genome.</title>
        <authorList>
            <person name="Kono N."/>
            <person name="Arakawa K."/>
        </authorList>
    </citation>
    <scope>NUCLEOTIDE SEQUENCE [LARGE SCALE GENOMIC DNA]</scope>
</reference>
<dbReference type="EMBL" id="BPLR01016135">
    <property type="protein sequence ID" value="GIY81489.1"/>
    <property type="molecule type" value="Genomic_DNA"/>
</dbReference>
<name>A0AAV4WH17_CAEEX</name>
<organism evidence="1 2">
    <name type="scientific">Caerostris extrusa</name>
    <name type="common">Bark spider</name>
    <name type="synonym">Caerostris bankana</name>
    <dbReference type="NCBI Taxonomy" id="172846"/>
    <lineage>
        <taxon>Eukaryota</taxon>
        <taxon>Metazoa</taxon>
        <taxon>Ecdysozoa</taxon>
        <taxon>Arthropoda</taxon>
        <taxon>Chelicerata</taxon>
        <taxon>Arachnida</taxon>
        <taxon>Araneae</taxon>
        <taxon>Araneomorphae</taxon>
        <taxon>Entelegynae</taxon>
        <taxon>Araneoidea</taxon>
        <taxon>Araneidae</taxon>
        <taxon>Caerostris</taxon>
    </lineage>
</organism>
<comment type="caution">
    <text evidence="1">The sequence shown here is derived from an EMBL/GenBank/DDBJ whole genome shotgun (WGS) entry which is preliminary data.</text>
</comment>
<sequence>MSAAIEIQKAAFSPELFVENPKCKHTLAASHGLFPPFFAGMSRPALFRISTRGPIDTPGDGRWWFLSDVSLVFRAIPQESPRRSRRHCICRENRKLLITGMI</sequence>
<dbReference type="Proteomes" id="UP001054945">
    <property type="component" value="Unassembled WGS sequence"/>
</dbReference>
<proteinExistence type="predicted"/>
<evidence type="ECO:0000313" key="1">
    <source>
        <dbReference type="EMBL" id="GIY81489.1"/>
    </source>
</evidence>